<dbReference type="EMBL" id="BGZK01001726">
    <property type="protein sequence ID" value="GBP85284.1"/>
    <property type="molecule type" value="Genomic_DNA"/>
</dbReference>
<evidence type="ECO:0000313" key="1">
    <source>
        <dbReference type="EMBL" id="GBP85284.1"/>
    </source>
</evidence>
<gene>
    <name evidence="1" type="ORF">EVAR_64953_1</name>
</gene>
<name>A0A4C1ZDU5_EUMVA</name>
<organism evidence="1 2">
    <name type="scientific">Eumeta variegata</name>
    <name type="common">Bagworm moth</name>
    <name type="synonym">Eumeta japonica</name>
    <dbReference type="NCBI Taxonomy" id="151549"/>
    <lineage>
        <taxon>Eukaryota</taxon>
        <taxon>Metazoa</taxon>
        <taxon>Ecdysozoa</taxon>
        <taxon>Arthropoda</taxon>
        <taxon>Hexapoda</taxon>
        <taxon>Insecta</taxon>
        <taxon>Pterygota</taxon>
        <taxon>Neoptera</taxon>
        <taxon>Endopterygota</taxon>
        <taxon>Lepidoptera</taxon>
        <taxon>Glossata</taxon>
        <taxon>Ditrysia</taxon>
        <taxon>Tineoidea</taxon>
        <taxon>Psychidae</taxon>
        <taxon>Oiketicinae</taxon>
        <taxon>Eumeta</taxon>
    </lineage>
</organism>
<accession>A0A4C1ZDU5</accession>
<reference evidence="1 2" key="1">
    <citation type="journal article" date="2019" name="Commun. Biol.">
        <title>The bagworm genome reveals a unique fibroin gene that provides high tensile strength.</title>
        <authorList>
            <person name="Kono N."/>
            <person name="Nakamura H."/>
            <person name="Ohtoshi R."/>
            <person name="Tomita M."/>
            <person name="Numata K."/>
            <person name="Arakawa K."/>
        </authorList>
    </citation>
    <scope>NUCLEOTIDE SEQUENCE [LARGE SCALE GENOMIC DNA]</scope>
</reference>
<dbReference type="AlphaFoldDB" id="A0A4C1ZDU5"/>
<comment type="caution">
    <text evidence="1">The sequence shown here is derived from an EMBL/GenBank/DDBJ whole genome shotgun (WGS) entry which is preliminary data.</text>
</comment>
<evidence type="ECO:0000313" key="2">
    <source>
        <dbReference type="Proteomes" id="UP000299102"/>
    </source>
</evidence>
<protein>
    <submittedName>
        <fullName evidence="1">Uncharacterized protein</fullName>
    </submittedName>
</protein>
<proteinExistence type="predicted"/>
<sequence length="128" mass="14607">MPTTETSSTGRHRTDLYPIQISPTVFPAKLKINIHTQDPQPRRCPPSALRSASAPEVRVSRGCSTNYYFGPEVRGHCAPLNAVKLAGRLIWRTRRRRGPPRDYANAITSYKFEKRSIRSGDDMYRNVY</sequence>
<dbReference type="Proteomes" id="UP000299102">
    <property type="component" value="Unassembled WGS sequence"/>
</dbReference>
<keyword evidence="2" id="KW-1185">Reference proteome</keyword>